<dbReference type="EMBL" id="JAODAN010000018">
    <property type="protein sequence ID" value="KAK1920557.1"/>
    <property type="molecule type" value="Genomic_DNA"/>
</dbReference>
<accession>A0AAD9CS38</accession>
<name>A0AAD9CS38_PAPLA</name>
<dbReference type="Proteomes" id="UP001182556">
    <property type="component" value="Unassembled WGS sequence"/>
</dbReference>
<sequence length="214" mass="23656">MGTTTTERPLPELSQLQQRDELDHALALLLEPTPTLHDLLVPQVLSRLETINQPLDTYSHLIDLCLDVTADWTYDQKAQFVQGHPKIGAPAAKISALSGKEQSAGPVTPPVVLERLSHLNDLYSALYPGLIYITFVNGRTRGEIVTEMEERMGLEVSPVPLPDSLVVDQPGVHEAIVQSKVKSPGSEEWKRECDRALGDVWLIARARLRGLGKE</sequence>
<dbReference type="Pfam" id="PF09349">
    <property type="entry name" value="OHCU_decarbox"/>
    <property type="match status" value="1"/>
</dbReference>
<evidence type="ECO:0000256" key="1">
    <source>
        <dbReference type="ARBA" id="ARBA00022631"/>
    </source>
</evidence>
<evidence type="ECO:0000313" key="4">
    <source>
        <dbReference type="EMBL" id="KAK1923049.1"/>
    </source>
</evidence>
<feature type="domain" description="Oxo-4-hydroxy-4-carboxy-5-ureidoimidazoline decarboxylase" evidence="2">
    <location>
        <begin position="18"/>
        <end position="153"/>
    </location>
</feature>
<comment type="caution">
    <text evidence="3">The sequence shown here is derived from an EMBL/GenBank/DDBJ whole genome shotgun (WGS) entry which is preliminary data.</text>
</comment>
<organism evidence="3 5">
    <name type="scientific">Papiliotrema laurentii</name>
    <name type="common">Cryptococcus laurentii</name>
    <dbReference type="NCBI Taxonomy" id="5418"/>
    <lineage>
        <taxon>Eukaryota</taxon>
        <taxon>Fungi</taxon>
        <taxon>Dikarya</taxon>
        <taxon>Basidiomycota</taxon>
        <taxon>Agaricomycotina</taxon>
        <taxon>Tremellomycetes</taxon>
        <taxon>Tremellales</taxon>
        <taxon>Rhynchogastremaceae</taxon>
        <taxon>Papiliotrema</taxon>
    </lineage>
</organism>
<dbReference type="InterPro" id="IPR018020">
    <property type="entry name" value="OHCU_decarboxylase"/>
</dbReference>
<dbReference type="PANTHER" id="PTHR37987">
    <property type="entry name" value="CHROMOSOME 9, WHOLE GENOME SHOTGUN SEQUENCE"/>
    <property type="match status" value="1"/>
</dbReference>
<dbReference type="Gene3D" id="1.10.3330.10">
    <property type="entry name" value="Oxo-4-hydroxy-4-carboxy-5-ureidoimidazoline decarboxylase"/>
    <property type="match status" value="1"/>
</dbReference>
<evidence type="ECO:0000313" key="3">
    <source>
        <dbReference type="EMBL" id="KAK1920557.1"/>
    </source>
</evidence>
<dbReference type="AlphaFoldDB" id="A0AAD9CS38"/>
<proteinExistence type="predicted"/>
<protein>
    <submittedName>
        <fullName evidence="3">Oxo-4-hydroxy-4-carboxy-5-ureidoimidazoline decarboxylase</fullName>
    </submittedName>
</protein>
<evidence type="ECO:0000259" key="2">
    <source>
        <dbReference type="Pfam" id="PF09349"/>
    </source>
</evidence>
<dbReference type="SUPFAM" id="SSF158694">
    <property type="entry name" value="UraD-Like"/>
    <property type="match status" value="1"/>
</dbReference>
<keyword evidence="1" id="KW-0659">Purine metabolism</keyword>
<reference evidence="3" key="1">
    <citation type="submission" date="2023-02" db="EMBL/GenBank/DDBJ databases">
        <title>Identification and recombinant expression of a fungal hydrolase from Papiliotrema laurentii that hydrolyzes apple cutin and clears colloidal polyester polyurethane.</title>
        <authorList>
            <consortium name="DOE Joint Genome Institute"/>
            <person name="Roman V.A."/>
            <person name="Bojanowski C."/>
            <person name="Crable B.R."/>
            <person name="Wagner D.N."/>
            <person name="Hung C.S."/>
            <person name="Nadeau L.J."/>
            <person name="Schratz L."/>
            <person name="Haridas S."/>
            <person name="Pangilinan J."/>
            <person name="Lipzen A."/>
            <person name="Na H."/>
            <person name="Yan M."/>
            <person name="Ng V."/>
            <person name="Grigoriev I.V."/>
            <person name="Spatafora J.W."/>
            <person name="Barlow D."/>
            <person name="Biffinger J."/>
            <person name="Kelley-Loughnane N."/>
            <person name="Varaljay V.A."/>
            <person name="Crookes-Goodson W.J."/>
        </authorList>
    </citation>
    <scope>NUCLEOTIDE SEQUENCE</scope>
    <source>
        <strain evidence="3">5307AH</strain>
    </source>
</reference>
<gene>
    <name evidence="3" type="ORF">DB88DRAFT_444581</name>
    <name evidence="4" type="ORF">DB88DRAFT_505720</name>
</gene>
<dbReference type="GO" id="GO:0006144">
    <property type="term" value="P:purine nucleobase metabolic process"/>
    <property type="evidence" value="ECO:0007669"/>
    <property type="project" value="UniProtKB-KW"/>
</dbReference>
<dbReference type="InterPro" id="IPR036778">
    <property type="entry name" value="OHCU_decarboxylase_sf"/>
</dbReference>
<dbReference type="PANTHER" id="PTHR37987:SF1">
    <property type="entry name" value="OXO-4-HYDROXY-4-CARBOXY-5-UREIDOIMIDAZOLINE DECARBOXYLASE DOMAIN-CONTAINING PROTEIN"/>
    <property type="match status" value="1"/>
</dbReference>
<keyword evidence="5" id="KW-1185">Reference proteome</keyword>
<dbReference type="EMBL" id="JAODAN010000007">
    <property type="protein sequence ID" value="KAK1923049.1"/>
    <property type="molecule type" value="Genomic_DNA"/>
</dbReference>
<evidence type="ECO:0000313" key="5">
    <source>
        <dbReference type="Proteomes" id="UP001182556"/>
    </source>
</evidence>